<evidence type="ECO:0000313" key="1">
    <source>
        <dbReference type="EMBL" id="GAA4310338.1"/>
    </source>
</evidence>
<evidence type="ECO:0000313" key="2">
    <source>
        <dbReference type="Proteomes" id="UP001500582"/>
    </source>
</evidence>
<protein>
    <recommendedName>
        <fullName evidence="3">DUF5018 domain-containing protein</fullName>
    </recommendedName>
</protein>
<organism evidence="1 2">
    <name type="scientific">Mucilaginibacter gynuensis</name>
    <dbReference type="NCBI Taxonomy" id="1302236"/>
    <lineage>
        <taxon>Bacteria</taxon>
        <taxon>Pseudomonadati</taxon>
        <taxon>Bacteroidota</taxon>
        <taxon>Sphingobacteriia</taxon>
        <taxon>Sphingobacteriales</taxon>
        <taxon>Sphingobacteriaceae</taxon>
        <taxon>Mucilaginibacter</taxon>
    </lineage>
</organism>
<dbReference type="PROSITE" id="PS51257">
    <property type="entry name" value="PROKAR_LIPOPROTEIN"/>
    <property type="match status" value="1"/>
</dbReference>
<dbReference type="Gene3D" id="2.60.40.2340">
    <property type="match status" value="1"/>
</dbReference>
<sequence>MNRNILLLIIVIIALFASSCKKEYVKTPYNTIENFTIKDAKGDPLKAVIVNNRVIVYWPPLQTVPDSITPEISVSANASISPASGKKIPFNSSVTFTVTAQDGSTQQFTLSPAINQPPLDLNFSLEQYLGGALNITGEYIIPDTNVTELYVINKKDNKATRLWGSSFNTFTNASLSIYPTPLTLDTGSYDIKLINGTQTITKGPFQVGIPILRSNELVFLDRGKSLKAGDELSINILDGPTSKYYTNQIGYAILDIVAEDFSDSQYLVLPVSSQTATNVKFKIPEDVIVGFTRTITLISKDETHGSEAWGSVEAGDVVHFVK</sequence>
<evidence type="ECO:0008006" key="3">
    <source>
        <dbReference type="Google" id="ProtNLM"/>
    </source>
</evidence>
<proteinExistence type="predicted"/>
<accession>A0ABP8FST9</accession>
<gene>
    <name evidence="1" type="ORF">GCM10023149_04970</name>
</gene>
<comment type="caution">
    <text evidence="1">The sequence shown here is derived from an EMBL/GenBank/DDBJ whole genome shotgun (WGS) entry which is preliminary data.</text>
</comment>
<name>A0ABP8FST9_9SPHI</name>
<dbReference type="EMBL" id="BAABFT010000001">
    <property type="protein sequence ID" value="GAA4310338.1"/>
    <property type="molecule type" value="Genomic_DNA"/>
</dbReference>
<dbReference type="RefSeq" id="WP_345209405.1">
    <property type="nucleotide sequence ID" value="NZ_BAABFT010000001.1"/>
</dbReference>
<reference evidence="2" key="1">
    <citation type="journal article" date="2019" name="Int. J. Syst. Evol. Microbiol.">
        <title>The Global Catalogue of Microorganisms (GCM) 10K type strain sequencing project: providing services to taxonomists for standard genome sequencing and annotation.</title>
        <authorList>
            <consortium name="The Broad Institute Genomics Platform"/>
            <consortium name="The Broad Institute Genome Sequencing Center for Infectious Disease"/>
            <person name="Wu L."/>
            <person name="Ma J."/>
        </authorList>
    </citation>
    <scope>NUCLEOTIDE SEQUENCE [LARGE SCALE GENOMIC DNA]</scope>
    <source>
        <strain evidence="2">JCM 17705</strain>
    </source>
</reference>
<keyword evidence="2" id="KW-1185">Reference proteome</keyword>
<dbReference type="Proteomes" id="UP001500582">
    <property type="component" value="Unassembled WGS sequence"/>
</dbReference>